<accession>A0AA86YEU9</accession>
<evidence type="ECO:0000313" key="2">
    <source>
        <dbReference type="Proteomes" id="UP000004506"/>
    </source>
</evidence>
<evidence type="ECO:0000313" key="1">
    <source>
        <dbReference type="EMBL" id="EDU57681.1"/>
    </source>
</evidence>
<dbReference type="Proteomes" id="UP000004506">
    <property type="component" value="Unassembled WGS sequence"/>
</dbReference>
<reference evidence="1 2" key="3">
    <citation type="submission" date="2008-05" db="EMBL/GenBank/DDBJ databases">
        <authorList>
            <person name="Fulton L."/>
            <person name="Clifton S."/>
            <person name="Fulton B."/>
            <person name="Xu J."/>
            <person name="Minx P."/>
            <person name="Pepin K.H."/>
            <person name="Johnson M."/>
            <person name="Thiruvilangam P."/>
            <person name="Bhonagiri V."/>
            <person name="Nash W.E."/>
            <person name="Mardis E.R."/>
            <person name="Wilson R.K."/>
        </authorList>
    </citation>
    <scope>NUCLEOTIDE SEQUENCE [LARGE SCALE GENOMIC DNA]</scope>
    <source>
        <strain evidence="1 2">ATCC 25827</strain>
    </source>
</reference>
<comment type="caution">
    <text evidence="1">The sequence shown here is derived from an EMBL/GenBank/DDBJ whole genome shotgun (WGS) entry which is preliminary data.</text>
</comment>
<organism evidence="1 2">
    <name type="scientific">Providencia stuartii ATCC 25827</name>
    <dbReference type="NCBI Taxonomy" id="471874"/>
    <lineage>
        <taxon>Bacteria</taxon>
        <taxon>Pseudomonadati</taxon>
        <taxon>Pseudomonadota</taxon>
        <taxon>Gammaproteobacteria</taxon>
        <taxon>Enterobacterales</taxon>
        <taxon>Morganellaceae</taxon>
        <taxon>Providencia</taxon>
    </lineage>
</organism>
<reference evidence="2" key="2">
    <citation type="submission" date="2008-04" db="EMBL/GenBank/DDBJ databases">
        <title>Draft genome sequence of Providencia stuartii(ATCC 25827).</title>
        <authorList>
            <person name="Sudarsanam P."/>
            <person name="Ley R."/>
            <person name="Guruge J."/>
            <person name="Turnbaugh P.J."/>
            <person name="Mahowald M."/>
            <person name="Liep D."/>
            <person name="Gordon J."/>
        </authorList>
    </citation>
    <scope>NUCLEOTIDE SEQUENCE [LARGE SCALE GENOMIC DNA]</scope>
    <source>
        <strain evidence="2">ATCC 25827</strain>
    </source>
</reference>
<gene>
    <name evidence="1" type="ORF">PROSTU_04458</name>
</gene>
<reference evidence="2" key="1">
    <citation type="submission" date="2008-04" db="EMBL/GenBank/DDBJ databases">
        <title>Draft genome sequence of Providencia stuartii (ATCC 25827).</title>
        <authorList>
            <person name="Sudarsanam P."/>
            <person name="Ley R."/>
            <person name="Guruge J."/>
            <person name="Turnbaugh P.J."/>
            <person name="Mahowald M."/>
            <person name="Liep D."/>
            <person name="Gordon J."/>
        </authorList>
    </citation>
    <scope>NUCLEOTIDE SEQUENCE [LARGE SCALE GENOMIC DNA]</scope>
    <source>
        <strain evidence="2">ATCC 25827</strain>
    </source>
</reference>
<dbReference type="EMBL" id="ABJD02000117">
    <property type="protein sequence ID" value="EDU57681.1"/>
    <property type="molecule type" value="Genomic_DNA"/>
</dbReference>
<name>A0AA86YEU9_PROST</name>
<protein>
    <submittedName>
        <fullName evidence="1">Uncharacterized protein</fullName>
    </submittedName>
</protein>
<proteinExistence type="predicted"/>
<sequence>MAITLKVYKDSPEHGEYMAARFPKDRHHYSCLNETFEYKGHRWRYEATSFDANGEYDLLWRPDGKEPDLMLTDISFRDHLAANAMNGILTNTAIIDELPDSHIEWVATIAYEMADAMLKARG</sequence>
<dbReference type="AlphaFoldDB" id="A0AA86YEU9"/>